<keyword evidence="3" id="KW-1185">Reference proteome</keyword>
<proteinExistence type="predicted"/>
<name>A0ABR4BCN2_9LECA</name>
<gene>
    <name evidence="2" type="ORF">ABVK25_004526</name>
</gene>
<accession>A0ABR4BCN2</accession>
<evidence type="ECO:0000256" key="1">
    <source>
        <dbReference type="SAM" id="MobiDB-lite"/>
    </source>
</evidence>
<protein>
    <submittedName>
        <fullName evidence="2">Uncharacterized protein</fullName>
    </submittedName>
</protein>
<evidence type="ECO:0000313" key="2">
    <source>
        <dbReference type="EMBL" id="KAL2055188.1"/>
    </source>
</evidence>
<comment type="caution">
    <text evidence="2">The sequence shown here is derived from an EMBL/GenBank/DDBJ whole genome shotgun (WGS) entry which is preliminary data.</text>
</comment>
<feature type="compositionally biased region" description="Polar residues" evidence="1">
    <location>
        <begin position="23"/>
        <end position="52"/>
    </location>
</feature>
<feature type="region of interest" description="Disordered" evidence="1">
    <location>
        <begin position="1"/>
        <end position="86"/>
    </location>
</feature>
<reference evidence="2 3" key="1">
    <citation type="submission" date="2024-09" db="EMBL/GenBank/DDBJ databases">
        <title>Rethinking Asexuality: The Enigmatic Case of Functional Sexual Genes in Lepraria (Stereocaulaceae).</title>
        <authorList>
            <person name="Doellman M."/>
            <person name="Sun Y."/>
            <person name="Barcenas-Pena A."/>
            <person name="Lumbsch H.T."/>
            <person name="Grewe F."/>
        </authorList>
    </citation>
    <scope>NUCLEOTIDE SEQUENCE [LARGE SCALE GENOMIC DNA]</scope>
    <source>
        <strain evidence="2 3">Grewe 0041</strain>
    </source>
</reference>
<organism evidence="2 3">
    <name type="scientific">Lepraria finkii</name>
    <dbReference type="NCBI Taxonomy" id="1340010"/>
    <lineage>
        <taxon>Eukaryota</taxon>
        <taxon>Fungi</taxon>
        <taxon>Dikarya</taxon>
        <taxon>Ascomycota</taxon>
        <taxon>Pezizomycotina</taxon>
        <taxon>Lecanoromycetes</taxon>
        <taxon>OSLEUM clade</taxon>
        <taxon>Lecanoromycetidae</taxon>
        <taxon>Lecanorales</taxon>
        <taxon>Lecanorineae</taxon>
        <taxon>Stereocaulaceae</taxon>
        <taxon>Lepraria</taxon>
    </lineage>
</organism>
<dbReference type="EMBL" id="JBHFEH010000012">
    <property type="protein sequence ID" value="KAL2055188.1"/>
    <property type="molecule type" value="Genomic_DNA"/>
</dbReference>
<sequence>MSKAQEAQDPSPSSNEGVKADDQNIQDSPSSNGNVKAEAQHTQDSSGISPNGSVKAEAQDSQYSSSSANGSHIQNPPPIGLRENDNEEVHLQTTIIEETYQRVLKLEEANQLLAKAAAALRESTLESLRRKRVGSVSQLVKVTWTNIIPKLALLLQ</sequence>
<evidence type="ECO:0000313" key="3">
    <source>
        <dbReference type="Proteomes" id="UP001590951"/>
    </source>
</evidence>
<dbReference type="Proteomes" id="UP001590951">
    <property type="component" value="Unassembled WGS sequence"/>
</dbReference>
<feature type="compositionally biased region" description="Polar residues" evidence="1">
    <location>
        <begin position="59"/>
        <end position="74"/>
    </location>
</feature>